<proteinExistence type="predicted"/>
<dbReference type="KEGG" id="snk:CP967_13445"/>
<evidence type="ECO:0000313" key="2">
    <source>
        <dbReference type="Proteomes" id="UP000326178"/>
    </source>
</evidence>
<evidence type="ECO:0000313" key="1">
    <source>
        <dbReference type="EMBL" id="QEU72874.1"/>
    </source>
</evidence>
<dbReference type="Proteomes" id="UP000326178">
    <property type="component" value="Chromosome"/>
</dbReference>
<name>A0A5J6FBH5_9ACTN</name>
<protein>
    <submittedName>
        <fullName evidence="1">Uncharacterized protein</fullName>
    </submittedName>
</protein>
<dbReference type="EMBL" id="CP023702">
    <property type="protein sequence ID" value="QEU72874.1"/>
    <property type="molecule type" value="Genomic_DNA"/>
</dbReference>
<sequence length="64" mass="6808">MTGQGLNLRKREIHDVRVHMSVYGVREGAEPVAGCAPLSRVPGTGARTCALAQALMGTTSERSR</sequence>
<accession>A0A5J6FBH5</accession>
<keyword evidence="2" id="KW-1185">Reference proteome</keyword>
<organism evidence="1 2">
    <name type="scientific">Streptomyces nitrosporeus</name>
    <dbReference type="NCBI Taxonomy" id="28894"/>
    <lineage>
        <taxon>Bacteria</taxon>
        <taxon>Bacillati</taxon>
        <taxon>Actinomycetota</taxon>
        <taxon>Actinomycetes</taxon>
        <taxon>Kitasatosporales</taxon>
        <taxon>Streptomycetaceae</taxon>
        <taxon>Streptomyces</taxon>
    </lineage>
</organism>
<reference evidence="1 2" key="1">
    <citation type="submission" date="2017-09" db="EMBL/GenBank/DDBJ databases">
        <authorList>
            <person name="Lee N."/>
            <person name="Cho B.-K."/>
        </authorList>
    </citation>
    <scope>NUCLEOTIDE SEQUENCE [LARGE SCALE GENOMIC DNA]</scope>
    <source>
        <strain evidence="1 2">ATCC 12769</strain>
    </source>
</reference>
<dbReference type="AlphaFoldDB" id="A0A5J6FBH5"/>
<gene>
    <name evidence="1" type="ORF">CP967_13445</name>
</gene>